<dbReference type="STRING" id="649747.HMPREF0083_03218"/>
<sequence length="45" mass="5415">MILLFQKLNNWTIRQDYKKIDIFLYKMYKRTGKKGDSGINFLGSQ</sequence>
<keyword evidence="2" id="KW-1185">Reference proteome</keyword>
<gene>
    <name evidence="1" type="ORF">HMPREF0083_03218</name>
</gene>
<proteinExistence type="predicted"/>
<comment type="caution">
    <text evidence="1">The sequence shown here is derived from an EMBL/GenBank/DDBJ whole genome shotgun (WGS) entry which is preliminary data.</text>
</comment>
<protein>
    <submittedName>
        <fullName evidence="1">Uncharacterized protein</fullName>
    </submittedName>
</protein>
<dbReference type="HOGENOM" id="CLU_3195448_0_0_9"/>
<evidence type="ECO:0000313" key="1">
    <source>
        <dbReference type="EMBL" id="ERI08711.1"/>
    </source>
</evidence>
<dbReference type="EMBL" id="AWSJ01000196">
    <property type="protein sequence ID" value="ERI08711.1"/>
    <property type="molecule type" value="Genomic_DNA"/>
</dbReference>
<accession>U1YD52</accession>
<name>U1YD52_ANEAE</name>
<dbReference type="Proteomes" id="UP000016511">
    <property type="component" value="Unassembled WGS sequence"/>
</dbReference>
<dbReference type="AlphaFoldDB" id="U1YD52"/>
<organism evidence="1 2">
    <name type="scientific">Aneurinibacillus aneurinilyticus ATCC 12856</name>
    <dbReference type="NCBI Taxonomy" id="649747"/>
    <lineage>
        <taxon>Bacteria</taxon>
        <taxon>Bacillati</taxon>
        <taxon>Bacillota</taxon>
        <taxon>Bacilli</taxon>
        <taxon>Bacillales</taxon>
        <taxon>Paenibacillaceae</taxon>
        <taxon>Aneurinibacillus group</taxon>
        <taxon>Aneurinibacillus</taxon>
    </lineage>
</organism>
<evidence type="ECO:0000313" key="2">
    <source>
        <dbReference type="Proteomes" id="UP000016511"/>
    </source>
</evidence>
<reference evidence="1 2" key="1">
    <citation type="submission" date="2013-08" db="EMBL/GenBank/DDBJ databases">
        <authorList>
            <person name="Weinstock G."/>
            <person name="Sodergren E."/>
            <person name="Wylie T."/>
            <person name="Fulton L."/>
            <person name="Fulton R."/>
            <person name="Fronick C."/>
            <person name="O'Laughlin M."/>
            <person name="Godfrey J."/>
            <person name="Miner T."/>
            <person name="Herter B."/>
            <person name="Appelbaum E."/>
            <person name="Cordes M."/>
            <person name="Lek S."/>
            <person name="Wollam A."/>
            <person name="Pepin K.H."/>
            <person name="Palsikar V.B."/>
            <person name="Mitreva M."/>
            <person name="Wilson R.K."/>
        </authorList>
    </citation>
    <scope>NUCLEOTIDE SEQUENCE [LARGE SCALE GENOMIC DNA]</scope>
    <source>
        <strain evidence="1 2">ATCC 12856</strain>
    </source>
</reference>